<dbReference type="AlphaFoldDB" id="A0A225W2G9"/>
<dbReference type="Proteomes" id="UP000198211">
    <property type="component" value="Unassembled WGS sequence"/>
</dbReference>
<accession>A0A225W2G9</accession>
<proteinExistence type="predicted"/>
<reference evidence="3" key="1">
    <citation type="submission" date="2017-03" db="EMBL/GenBank/DDBJ databases">
        <title>Phytopthora megakarya and P. palmivora, two closely related causual agents of cacao black pod achieved similar genome size and gene model numbers by different mechanisms.</title>
        <authorList>
            <person name="Ali S."/>
            <person name="Shao J."/>
            <person name="Larry D.J."/>
            <person name="Kronmiller B."/>
            <person name="Shen D."/>
            <person name="Strem M.D."/>
            <person name="Melnick R.L."/>
            <person name="Guiltinan M.J."/>
            <person name="Tyler B.M."/>
            <person name="Meinhardt L.W."/>
            <person name="Bailey B.A."/>
        </authorList>
    </citation>
    <scope>NUCLEOTIDE SEQUENCE [LARGE SCALE GENOMIC DNA]</scope>
    <source>
        <strain evidence="3">zdho120</strain>
    </source>
</reference>
<evidence type="ECO:0000313" key="2">
    <source>
        <dbReference type="EMBL" id="OWZ11584.1"/>
    </source>
</evidence>
<protein>
    <submittedName>
        <fullName evidence="2">Uncharacterized protein</fullName>
    </submittedName>
</protein>
<organism evidence="2 3">
    <name type="scientific">Phytophthora megakarya</name>
    <dbReference type="NCBI Taxonomy" id="4795"/>
    <lineage>
        <taxon>Eukaryota</taxon>
        <taxon>Sar</taxon>
        <taxon>Stramenopiles</taxon>
        <taxon>Oomycota</taxon>
        <taxon>Peronosporomycetes</taxon>
        <taxon>Peronosporales</taxon>
        <taxon>Peronosporaceae</taxon>
        <taxon>Phytophthora</taxon>
    </lineage>
</organism>
<sequence length="103" mass="10654">MSGRLVTGQGVVALMSGKLVTGHGMVAFVVLPVQPTEGNTQPHVLPFTTVHRASSFAVHCDPSYDGRYEWQSVVATSPLSGQAVPAGASPAPEQIAPRESGSV</sequence>
<keyword evidence="3" id="KW-1185">Reference proteome</keyword>
<comment type="caution">
    <text evidence="2">The sequence shown here is derived from an EMBL/GenBank/DDBJ whole genome shotgun (WGS) entry which is preliminary data.</text>
</comment>
<feature type="region of interest" description="Disordered" evidence="1">
    <location>
        <begin position="80"/>
        <end position="103"/>
    </location>
</feature>
<name>A0A225W2G9_9STRA</name>
<dbReference type="OrthoDB" id="125107at2759"/>
<evidence type="ECO:0000256" key="1">
    <source>
        <dbReference type="SAM" id="MobiDB-lite"/>
    </source>
</evidence>
<evidence type="ECO:0000313" key="3">
    <source>
        <dbReference type="Proteomes" id="UP000198211"/>
    </source>
</evidence>
<gene>
    <name evidence="2" type="ORF">PHMEG_00015370</name>
</gene>
<dbReference type="EMBL" id="NBNE01002084">
    <property type="protein sequence ID" value="OWZ11584.1"/>
    <property type="molecule type" value="Genomic_DNA"/>
</dbReference>